<dbReference type="EMBL" id="LGRX02000332">
    <property type="protein sequence ID" value="KAK3288890.1"/>
    <property type="molecule type" value="Genomic_DNA"/>
</dbReference>
<dbReference type="Proteomes" id="UP001190700">
    <property type="component" value="Unassembled WGS sequence"/>
</dbReference>
<accession>A0AAE0LL56</accession>
<keyword evidence="1" id="KW-1133">Transmembrane helix</keyword>
<evidence type="ECO:0000313" key="3">
    <source>
        <dbReference type="Proteomes" id="UP001190700"/>
    </source>
</evidence>
<reference evidence="2 3" key="1">
    <citation type="journal article" date="2015" name="Genome Biol. Evol.">
        <title>Comparative Genomics of a Bacterivorous Green Alga Reveals Evolutionary Causalities and Consequences of Phago-Mixotrophic Mode of Nutrition.</title>
        <authorList>
            <person name="Burns J.A."/>
            <person name="Paasch A."/>
            <person name="Narechania A."/>
            <person name="Kim E."/>
        </authorList>
    </citation>
    <scope>NUCLEOTIDE SEQUENCE [LARGE SCALE GENOMIC DNA]</scope>
    <source>
        <strain evidence="2 3">PLY_AMNH</strain>
    </source>
</reference>
<protein>
    <submittedName>
        <fullName evidence="2">Uncharacterized protein</fullName>
    </submittedName>
</protein>
<sequence length="1813" mass="190713">MLAASDWTGVKRTYENGSLQDLATTPAPGTAQYDHFSDFYSSTRWMDDFALMAIDGTGAMTDDGARAEGTEKTVLNALLTHTALTHLHTALNMGAAGNRADHEAVAEWDKGWAYYTGADQSCAPYGTADKRGGNFGTLSDTAGLESTAKANEDIMAAFVTGQGALRAGSYNADTAQAAYNVILQGIQTTYLQASIRYAYKIDVDLASNPPAPTGEHRGEGWGFWRIVEPYIASKDADGAKGITDMYDLSKAVSASSSSAYYYYCLTKNVIMAALPTGVSSADIGVLEGTGSIDCDGVQQSPPVSSSVVASPPPGGVDDCTCSCCNAAQCPSRSVGTFYAGSSSACSEAACRAQFYFCPDSGSHTEGSIVEATYGTGTAGQGYTLGGATYTPVNNVEGDRRVTDETCAIKSSLGNSDWTGTKAAYTTGAADSAATVVLQDLATTPAPGTAQYDHFSDFYSSTRWMDDFALMAIDGTGAMTDDGARAEGTEKTVLNALLTHTALTHLHTALNMGAAGNRADHEAVAEWDKGWAYYTGADQSCAPYGTADKRGGNFGTLSDTAGLESTAKANEDIMAAFVTGQGALRAGSYNANTAQAAYNVILQGIQTTYLQASIRYAYKIDVDLASNPPAPTGEHRGEGWGFWRIVEPYIASKDADGAKGITDMYDLSKAVSASSSSAYYYYCLTKNVIMAALPTGVSSADIGVLEGTGSIDCDGVQQSPPVSSSVVASPPPGGVDDCTCSCCNAAQCPSRSVGTFYAGSSSACSEAACRAQFYFCPDSGSHTEGSIVEATYSTGTAGQGYTLGGATYTPVNNVEGDRRVTDETCAIKSSLGNSDWTGTKAAYTTGAADSAATVVLQDLATTPAPGTAQYDHFSDFYSSTRWMDDFALLAIDGTGAMTDDGARAEGTEKTVLNALLTHTALTHLHTALNMADELLCCRLGVRTSGRVDALHSHERRARRGVGAIWQYWVALQRAYIAERGLPRAEDKRGGNFGTLSDTAGLESTAKANEDIMAAFVTGQGALRAGSYNANTAQAAYNVILQGIQTTYLQASIRYAYKIDVDLASNPPAPTGEHRGEGWGFWRIVEPYIASKDADGAKGITDMYDLSKAVSASSSSAYYYYCLTKNVIMAALPTGVSSADIGVLEGTGSIDCDGVQQSPPVSSSVVASPPPGGVDDCTCSCCNAAQCPSRSVGTFYAGSSSACSEAACRAQFYFCPDSGSHTEGSIVEATYSTGTAGQGYTLGGATYTPVNNVEGDRRVTDETCAIKSSLGNSDWTGTKAAYTTGAADSAATVVLQDLATTPAPGTAQYDHFSDFYSSTRWMDDFALMAIDGTGAMTDDGARAEGTEKTVLNALLTHTALTHLHTALNMGAAGNRADHEAVAEWDKGWAYYTGADQSCAPYGTADKRGGNFGTLSDTAGLESTAKANEDIMAAFVTGQGALRAGSYNADTVQAAYNAILQGIQTTYLQASIRYAYKIDVDLASNPPAPTGEHRGEGWGFWRIVEPYIASKDADGAQDITDMYNLAYQVKGDDQYHEYYYYCMTKTIIMDALPDFLISSDIGNLEGTDDISCSSWRESPPAQLVPGTPDVYGTHDDCECACCKEEDCPVMTTHYFSSGSVAGCNSAQCRSRFYSCPDFGSHNNFGKVFAAFLDCECTCDGTKGSFATDDAEACSKTSCMDNLDICQAASSISTIFTESELVLSRGSDDGADTNVDDDGDDTEVTVIIGIVSAFTAGLIVIVAMIAYNYYKKERGYRWVSMSVEHSELPLEEILMQGGPWVKVDASTLKKLNDKKVPSPVPAEASLAAAADKNESAF</sequence>
<organism evidence="2 3">
    <name type="scientific">Cymbomonas tetramitiformis</name>
    <dbReference type="NCBI Taxonomy" id="36881"/>
    <lineage>
        <taxon>Eukaryota</taxon>
        <taxon>Viridiplantae</taxon>
        <taxon>Chlorophyta</taxon>
        <taxon>Pyramimonadophyceae</taxon>
        <taxon>Pyramimonadales</taxon>
        <taxon>Pyramimonadaceae</taxon>
        <taxon>Cymbomonas</taxon>
    </lineage>
</organism>
<keyword evidence="1" id="KW-0812">Transmembrane</keyword>
<evidence type="ECO:0000313" key="2">
    <source>
        <dbReference type="EMBL" id="KAK3288890.1"/>
    </source>
</evidence>
<comment type="caution">
    <text evidence="2">The sequence shown here is derived from an EMBL/GenBank/DDBJ whole genome shotgun (WGS) entry which is preliminary data.</text>
</comment>
<feature type="transmembrane region" description="Helical" evidence="1">
    <location>
        <begin position="1722"/>
        <end position="1746"/>
    </location>
</feature>
<name>A0AAE0LL56_9CHLO</name>
<keyword evidence="3" id="KW-1185">Reference proteome</keyword>
<evidence type="ECO:0000256" key="1">
    <source>
        <dbReference type="SAM" id="Phobius"/>
    </source>
</evidence>
<keyword evidence="1" id="KW-0472">Membrane</keyword>
<proteinExistence type="predicted"/>
<gene>
    <name evidence="2" type="ORF">CYMTET_3644</name>
</gene>